<dbReference type="InterPro" id="IPR046848">
    <property type="entry name" value="E_motif"/>
</dbReference>
<feature type="repeat" description="PPR" evidence="3">
    <location>
        <begin position="297"/>
        <end position="331"/>
    </location>
</feature>
<dbReference type="Proteomes" id="UP000015453">
    <property type="component" value="Unassembled WGS sequence"/>
</dbReference>
<dbReference type="PROSITE" id="PS51375">
    <property type="entry name" value="PPR"/>
    <property type="match status" value="3"/>
</dbReference>
<dbReference type="InterPro" id="IPR002885">
    <property type="entry name" value="PPR_rpt"/>
</dbReference>
<protein>
    <recommendedName>
        <fullName evidence="6">Pentatricopeptide repeat-containing protein</fullName>
    </recommendedName>
</protein>
<dbReference type="Pfam" id="PF20431">
    <property type="entry name" value="E_motif"/>
    <property type="match status" value="1"/>
</dbReference>
<organism evidence="4 5">
    <name type="scientific">Genlisea aurea</name>
    <dbReference type="NCBI Taxonomy" id="192259"/>
    <lineage>
        <taxon>Eukaryota</taxon>
        <taxon>Viridiplantae</taxon>
        <taxon>Streptophyta</taxon>
        <taxon>Embryophyta</taxon>
        <taxon>Tracheophyta</taxon>
        <taxon>Spermatophyta</taxon>
        <taxon>Magnoliopsida</taxon>
        <taxon>eudicotyledons</taxon>
        <taxon>Gunneridae</taxon>
        <taxon>Pentapetalae</taxon>
        <taxon>asterids</taxon>
        <taxon>lamiids</taxon>
        <taxon>Lamiales</taxon>
        <taxon>Lentibulariaceae</taxon>
        <taxon>Genlisea</taxon>
    </lineage>
</organism>
<reference evidence="4 5" key="1">
    <citation type="journal article" date="2013" name="BMC Genomics">
        <title>The miniature genome of a carnivorous plant Genlisea aurea contains a low number of genes and short non-coding sequences.</title>
        <authorList>
            <person name="Leushkin E.V."/>
            <person name="Sutormin R.A."/>
            <person name="Nabieva E.R."/>
            <person name="Penin A.A."/>
            <person name="Kondrashov A.S."/>
            <person name="Logacheva M.D."/>
        </authorList>
    </citation>
    <scope>NUCLEOTIDE SEQUENCE [LARGE SCALE GENOMIC DNA]</scope>
</reference>
<dbReference type="AlphaFoldDB" id="S8CC69"/>
<feature type="non-terminal residue" evidence="4">
    <location>
        <position position="1"/>
    </location>
</feature>
<comment type="similarity">
    <text evidence="2">Belongs to the PPR family. PCMP-E subfamily.</text>
</comment>
<feature type="non-terminal residue" evidence="4">
    <location>
        <position position="488"/>
    </location>
</feature>
<keyword evidence="1" id="KW-0677">Repeat</keyword>
<accession>S8CC69</accession>
<dbReference type="GO" id="GO:0009451">
    <property type="term" value="P:RNA modification"/>
    <property type="evidence" value="ECO:0007669"/>
    <property type="project" value="InterPro"/>
</dbReference>
<evidence type="ECO:0000256" key="2">
    <source>
        <dbReference type="ARBA" id="ARBA00061659"/>
    </source>
</evidence>
<dbReference type="InterPro" id="IPR011990">
    <property type="entry name" value="TPR-like_helical_dom_sf"/>
</dbReference>
<dbReference type="FunFam" id="1.25.40.10:FF:001214">
    <property type="entry name" value="Pentatricopeptide repeat-containing protein At2g20540"/>
    <property type="match status" value="1"/>
</dbReference>
<dbReference type="FunFam" id="1.25.40.10:FF:000184">
    <property type="entry name" value="Pentatricopeptide repeat-containing protein, chloroplastic"/>
    <property type="match status" value="1"/>
</dbReference>
<evidence type="ECO:0000256" key="1">
    <source>
        <dbReference type="ARBA" id="ARBA00022737"/>
    </source>
</evidence>
<sequence>EALFISLLRKCKSTSDLKRIHTQMEKHSLFRSSFLVTKMLDVCDQNGDIEYAGFLFRKVPEPNIFLYNAVIRVYTNNGYYLLAIDAYKQLLGSSLFPDRFTFPFLIRACRGLLDLQLGKQVHGHVFKHGLVKNVMVENSLLDMYVKCDAIADGHSVFDRMSERDVVCWNSLISGNMKLGRLRTAGALFEGMPVRNTVSWTTMISGYAKAGSFGDALSVFRRMQLSGGVEPDWISLVAVLPACSQLGGFETGRWIHRYADRKGLLRITPLCNALMEMYMKCGDVERAMQLFDTIPERDVISWSTAISGLASHGGAREALDLFRRMQELKTEPNGITFVGLLSACAHAGLLDQGLKYFELMQKAYNIEPGVEHYGCIVDLLGRAGKIPEAMEVIEGMEVEPNVEIWSSVLSSCRNHRNLEAAVVATGRLMELEPDGAGNLVALANVCGDLQMWEGVKSLREMIRRRRRRRVGGCSMIEVNCGVHGFVSGD</sequence>
<evidence type="ECO:0000256" key="3">
    <source>
        <dbReference type="PROSITE-ProRule" id="PRU00708"/>
    </source>
</evidence>
<dbReference type="Pfam" id="PF01535">
    <property type="entry name" value="PPR"/>
    <property type="match status" value="5"/>
</dbReference>
<dbReference type="OrthoDB" id="185373at2759"/>
<gene>
    <name evidence="4" type="ORF">M569_12781</name>
</gene>
<comment type="caution">
    <text evidence="4">The sequence shown here is derived from an EMBL/GenBank/DDBJ whole genome shotgun (WGS) entry which is preliminary data.</text>
</comment>
<feature type="repeat" description="PPR" evidence="3">
    <location>
        <begin position="195"/>
        <end position="229"/>
    </location>
</feature>
<proteinExistence type="inferred from homology"/>
<dbReference type="SUPFAM" id="SSF48452">
    <property type="entry name" value="TPR-like"/>
    <property type="match status" value="1"/>
</dbReference>
<dbReference type="PANTHER" id="PTHR47926">
    <property type="entry name" value="PENTATRICOPEPTIDE REPEAT-CONTAINING PROTEIN"/>
    <property type="match status" value="1"/>
</dbReference>
<dbReference type="InterPro" id="IPR046960">
    <property type="entry name" value="PPR_At4g14850-like_plant"/>
</dbReference>
<feature type="repeat" description="PPR" evidence="3">
    <location>
        <begin position="63"/>
        <end position="97"/>
    </location>
</feature>
<dbReference type="PANTHER" id="PTHR47926:SF415">
    <property type="entry name" value="PENTATRICOPEPTIDE REPEAT-CONTAINING PROTEIN"/>
    <property type="match status" value="1"/>
</dbReference>
<dbReference type="Pfam" id="PF13041">
    <property type="entry name" value="PPR_2"/>
    <property type="match status" value="1"/>
</dbReference>
<evidence type="ECO:0008006" key="6">
    <source>
        <dbReference type="Google" id="ProtNLM"/>
    </source>
</evidence>
<name>S8CC69_9LAMI</name>
<keyword evidence="5" id="KW-1185">Reference proteome</keyword>
<dbReference type="EMBL" id="AUSU01006449">
    <property type="protein sequence ID" value="EPS62011.1"/>
    <property type="molecule type" value="Genomic_DNA"/>
</dbReference>
<dbReference type="Gene3D" id="1.25.40.10">
    <property type="entry name" value="Tetratricopeptide repeat domain"/>
    <property type="match status" value="3"/>
</dbReference>
<dbReference type="NCBIfam" id="TIGR00756">
    <property type="entry name" value="PPR"/>
    <property type="match status" value="4"/>
</dbReference>
<dbReference type="GO" id="GO:0003723">
    <property type="term" value="F:RNA binding"/>
    <property type="evidence" value="ECO:0007669"/>
    <property type="project" value="InterPro"/>
</dbReference>
<evidence type="ECO:0000313" key="4">
    <source>
        <dbReference type="EMBL" id="EPS62011.1"/>
    </source>
</evidence>
<evidence type="ECO:0000313" key="5">
    <source>
        <dbReference type="Proteomes" id="UP000015453"/>
    </source>
</evidence>